<evidence type="ECO:0000313" key="2">
    <source>
        <dbReference type="Proteomes" id="UP001529085"/>
    </source>
</evidence>
<reference evidence="1 2" key="1">
    <citation type="submission" date="2023-03" db="EMBL/GenBank/DDBJ databases">
        <title>Strain YYF002 represents a novel species in the genus Winogradskyella isolated from seawater.</title>
        <authorList>
            <person name="Fu Z.-Y."/>
        </authorList>
    </citation>
    <scope>NUCLEOTIDE SEQUENCE [LARGE SCALE GENOMIC DNA]</scope>
    <source>
        <strain evidence="1 2">YYF002</strain>
    </source>
</reference>
<name>A0ABT6FYG8_9FLAO</name>
<organism evidence="1 2">
    <name type="scientific">Winogradskyella marincola</name>
    <dbReference type="NCBI Taxonomy" id="3037795"/>
    <lineage>
        <taxon>Bacteria</taxon>
        <taxon>Pseudomonadati</taxon>
        <taxon>Bacteroidota</taxon>
        <taxon>Flavobacteriia</taxon>
        <taxon>Flavobacteriales</taxon>
        <taxon>Flavobacteriaceae</taxon>
        <taxon>Winogradskyella</taxon>
    </lineage>
</organism>
<keyword evidence="2" id="KW-1185">Reference proteome</keyword>
<dbReference type="Proteomes" id="UP001529085">
    <property type="component" value="Unassembled WGS sequence"/>
</dbReference>
<evidence type="ECO:0000313" key="1">
    <source>
        <dbReference type="EMBL" id="MDG4714835.1"/>
    </source>
</evidence>
<proteinExistence type="predicted"/>
<dbReference type="EMBL" id="JARSBN010000001">
    <property type="protein sequence ID" value="MDG4714835.1"/>
    <property type="molecule type" value="Genomic_DNA"/>
</dbReference>
<gene>
    <name evidence="1" type="ORF">P7122_03050</name>
</gene>
<sequence length="167" mass="19829">MSSLDKIRKHYNWVSRKAFPFTAKDIFHIRATLGAIIYTQPYKTYCRKYFKRGSNVLKSRSADKSTAFSCDIKKYAEVSVLSIRNFFGITINKAVRLKQAAEEQGLIEVKKQYFKLQKNQVYAAKKGNQYRDESQNIVFLNEDYYIQQIDKIYTELYFKRRKKIETL</sequence>
<accession>A0ABT6FYG8</accession>
<comment type="caution">
    <text evidence="1">The sequence shown here is derived from an EMBL/GenBank/DDBJ whole genome shotgun (WGS) entry which is preliminary data.</text>
</comment>
<protein>
    <submittedName>
        <fullName evidence="1">Uncharacterized protein</fullName>
    </submittedName>
</protein>